<accession>A0A1N6M9G0</accession>
<sequence length="132" mass="15255">MNLVKADYRKHRSRILPFILRAQQRNNDQFANQIDSALLECRAFLFLCDGGFYVLQPTIRNGVVWVNIMFAQSLGKCVLSTHMSEIHQLTRQVGGRGIELFTAVDRLSGFLRRQGFSKDSSNDRVQHWIKEL</sequence>
<reference evidence="1 2" key="1">
    <citation type="submission" date="2016-12" db="EMBL/GenBank/DDBJ databases">
        <authorList>
            <person name="Song W.-J."/>
            <person name="Kurnit D.M."/>
        </authorList>
    </citation>
    <scope>NUCLEOTIDE SEQUENCE [LARGE SCALE GENOMIC DNA]</scope>
    <source>
        <strain evidence="1 2">CECT 9026</strain>
    </source>
</reference>
<dbReference type="OrthoDB" id="6402082at2"/>
<proteinExistence type="predicted"/>
<name>A0A1N6M9G0_9VIBR</name>
<dbReference type="AlphaFoldDB" id="A0A1N6M9G0"/>
<gene>
    <name evidence="1" type="ORF">VSP9026_03852</name>
</gene>
<organism evidence="1 2">
    <name type="scientific">Vibrio spartinae</name>
    <dbReference type="NCBI Taxonomy" id="1918945"/>
    <lineage>
        <taxon>Bacteria</taxon>
        <taxon>Pseudomonadati</taxon>
        <taxon>Pseudomonadota</taxon>
        <taxon>Gammaproteobacteria</taxon>
        <taxon>Vibrionales</taxon>
        <taxon>Vibrionaceae</taxon>
        <taxon>Vibrio</taxon>
    </lineage>
</organism>
<dbReference type="Proteomes" id="UP000184774">
    <property type="component" value="Unassembled WGS sequence"/>
</dbReference>
<evidence type="ECO:0000313" key="2">
    <source>
        <dbReference type="Proteomes" id="UP000184774"/>
    </source>
</evidence>
<protein>
    <submittedName>
        <fullName evidence="1">Uncharacterized protein</fullName>
    </submittedName>
</protein>
<dbReference type="RefSeq" id="WP_074374555.1">
    <property type="nucleotide sequence ID" value="NZ_AP024907.1"/>
</dbReference>
<dbReference type="EMBL" id="FSSB01000025">
    <property type="protein sequence ID" value="SIO96092.1"/>
    <property type="molecule type" value="Genomic_DNA"/>
</dbReference>
<evidence type="ECO:0000313" key="1">
    <source>
        <dbReference type="EMBL" id="SIO96092.1"/>
    </source>
</evidence>